<organism evidence="3 4">
    <name type="scientific">Gordonia defluvii</name>
    <dbReference type="NCBI Taxonomy" id="283718"/>
    <lineage>
        <taxon>Bacteria</taxon>
        <taxon>Bacillati</taxon>
        <taxon>Actinomycetota</taxon>
        <taxon>Actinomycetes</taxon>
        <taxon>Mycobacteriales</taxon>
        <taxon>Gordoniaceae</taxon>
        <taxon>Gordonia</taxon>
    </lineage>
</organism>
<name>A0ABP6LHN8_9ACTN</name>
<keyword evidence="4" id="KW-1185">Reference proteome</keyword>
<evidence type="ECO:0000259" key="2">
    <source>
        <dbReference type="Pfam" id="PF09851"/>
    </source>
</evidence>
<dbReference type="EMBL" id="BAAAVS010000040">
    <property type="protein sequence ID" value="GAA3042260.1"/>
    <property type="molecule type" value="Genomic_DNA"/>
</dbReference>
<accession>A0ABP6LHN8</accession>
<comment type="caution">
    <text evidence="3">The sequence shown here is derived from an EMBL/GenBank/DDBJ whole genome shotgun (WGS) entry which is preliminary data.</text>
</comment>
<protein>
    <recommendedName>
        <fullName evidence="2">SHOCT domain-containing protein</fullName>
    </recommendedName>
</protein>
<proteinExistence type="predicted"/>
<feature type="compositionally biased region" description="Basic and acidic residues" evidence="1">
    <location>
        <begin position="130"/>
        <end position="140"/>
    </location>
</feature>
<gene>
    <name evidence="3" type="ORF">GCM10010528_22670</name>
</gene>
<evidence type="ECO:0000313" key="3">
    <source>
        <dbReference type="EMBL" id="GAA3042260.1"/>
    </source>
</evidence>
<evidence type="ECO:0000256" key="1">
    <source>
        <dbReference type="SAM" id="MobiDB-lite"/>
    </source>
</evidence>
<sequence length="217" mass="23550">MTRPTKSPMLSKGRAKRCEAILRSVMAPGERLIALADVTSVTPLSIGLAVTDQRLIAVPKTSAHTVEIQIHRAQFRGYRFERKLVFSYLLGITDAEEKNFGVVVSEVRKFLAPYLDQLLVPIPVAGHVPDEPASRVDPSLRDPAGQAPPPLQGISLIKRKAHPTDPCASQSTPGAPTTPVEPTIADELVKLADLHQRGLLTDAEFQTAKAAVISRRD</sequence>
<reference evidence="4" key="1">
    <citation type="journal article" date="2019" name="Int. J. Syst. Evol. Microbiol.">
        <title>The Global Catalogue of Microorganisms (GCM) 10K type strain sequencing project: providing services to taxonomists for standard genome sequencing and annotation.</title>
        <authorList>
            <consortium name="The Broad Institute Genomics Platform"/>
            <consortium name="The Broad Institute Genome Sequencing Center for Infectious Disease"/>
            <person name="Wu L."/>
            <person name="Ma J."/>
        </authorList>
    </citation>
    <scope>NUCLEOTIDE SEQUENCE [LARGE SCALE GENOMIC DNA]</scope>
    <source>
        <strain evidence="4">JCM 14234</strain>
    </source>
</reference>
<evidence type="ECO:0000313" key="4">
    <source>
        <dbReference type="Proteomes" id="UP001501035"/>
    </source>
</evidence>
<feature type="domain" description="SHOCT" evidence="2">
    <location>
        <begin position="186"/>
        <end position="210"/>
    </location>
</feature>
<dbReference type="InterPro" id="IPR018649">
    <property type="entry name" value="SHOCT"/>
</dbReference>
<dbReference type="Pfam" id="PF09851">
    <property type="entry name" value="SHOCT"/>
    <property type="match status" value="1"/>
</dbReference>
<feature type="region of interest" description="Disordered" evidence="1">
    <location>
        <begin position="130"/>
        <end position="183"/>
    </location>
</feature>
<dbReference type="Proteomes" id="UP001501035">
    <property type="component" value="Unassembled WGS sequence"/>
</dbReference>